<accession>A0A431U0T9</accession>
<dbReference type="InterPro" id="IPR022488">
    <property type="entry name" value="PPK2-related"/>
</dbReference>
<dbReference type="InterPro" id="IPR022300">
    <property type="entry name" value="PPK2-rel_1"/>
</dbReference>
<dbReference type="InterPro" id="IPR027417">
    <property type="entry name" value="P-loop_NTPase"/>
</dbReference>
<evidence type="ECO:0000256" key="2">
    <source>
        <dbReference type="ARBA" id="ARBA00022679"/>
    </source>
</evidence>
<dbReference type="Gene3D" id="3.40.50.300">
    <property type="entry name" value="P-loop containing nucleotide triphosphate hydrolases"/>
    <property type="match status" value="1"/>
</dbReference>
<dbReference type="OrthoDB" id="9775224at2"/>
<feature type="domain" description="Polyphosphate kinase-2-related" evidence="4">
    <location>
        <begin position="20"/>
        <end position="245"/>
    </location>
</feature>
<keyword evidence="3 5" id="KW-0418">Kinase</keyword>
<protein>
    <submittedName>
        <fullName evidence="5">Polyphosphate kinase</fullName>
    </submittedName>
</protein>
<evidence type="ECO:0000313" key="6">
    <source>
        <dbReference type="Proteomes" id="UP000282184"/>
    </source>
</evidence>
<gene>
    <name evidence="5" type="ORF">EJV47_16395</name>
</gene>
<evidence type="ECO:0000313" key="5">
    <source>
        <dbReference type="EMBL" id="RTQ48551.1"/>
    </source>
</evidence>
<evidence type="ECO:0000256" key="3">
    <source>
        <dbReference type="ARBA" id="ARBA00022777"/>
    </source>
</evidence>
<name>A0A431U0T9_9BACT</name>
<dbReference type="RefSeq" id="WP_126694256.1">
    <property type="nucleotide sequence ID" value="NZ_RXOF01000009.1"/>
</dbReference>
<comment type="caution">
    <text evidence="5">The sequence shown here is derived from an EMBL/GenBank/DDBJ whole genome shotgun (WGS) entry which is preliminary data.</text>
</comment>
<dbReference type="Proteomes" id="UP000282184">
    <property type="component" value="Unassembled WGS sequence"/>
</dbReference>
<keyword evidence="6" id="KW-1185">Reference proteome</keyword>
<reference evidence="5 6" key="1">
    <citation type="submission" date="2018-12" db="EMBL/GenBank/DDBJ databases">
        <title>Hymenobacter gummosus sp. nov., isolated from a spring.</title>
        <authorList>
            <person name="Nie L."/>
        </authorList>
    </citation>
    <scope>NUCLEOTIDE SEQUENCE [LARGE SCALE GENOMIC DNA]</scope>
    <source>
        <strain evidence="5 6">KCTC 52166</strain>
    </source>
</reference>
<dbReference type="PANTHER" id="PTHR34383">
    <property type="entry name" value="POLYPHOSPHATE:AMP PHOSPHOTRANSFERASE-RELATED"/>
    <property type="match status" value="1"/>
</dbReference>
<organism evidence="5 6">
    <name type="scientific">Hymenobacter gummosus</name>
    <dbReference type="NCBI Taxonomy" id="1776032"/>
    <lineage>
        <taxon>Bacteria</taxon>
        <taxon>Pseudomonadati</taxon>
        <taxon>Bacteroidota</taxon>
        <taxon>Cytophagia</taxon>
        <taxon>Cytophagales</taxon>
        <taxon>Hymenobacteraceae</taxon>
        <taxon>Hymenobacter</taxon>
    </lineage>
</organism>
<dbReference type="PANTHER" id="PTHR34383:SF3">
    <property type="entry name" value="POLYPHOSPHATE:AMP PHOSPHOTRANSFERASE"/>
    <property type="match status" value="1"/>
</dbReference>
<evidence type="ECO:0000256" key="1">
    <source>
        <dbReference type="ARBA" id="ARBA00009924"/>
    </source>
</evidence>
<proteinExistence type="inferred from homology"/>
<dbReference type="AlphaFoldDB" id="A0A431U0T9"/>
<sequence length="255" mass="29529">MATPAFDLTKLPTRAPADFHKDDTLRQLERIKNELVDWQMRLYAENRRSVLVVLQGMDASGKDGLIRKVFSGLNPQGVAVHSFKEPSKDELAHDFLWRIHARTPAKGMIHVFNRSHYEDVLITRVLGLVNATEARRRFARINDFEQLLREAGTTVLKFYLHVSEEEQRARLLERVQDATKHWKYEAGDEEKARQWPQYRAVYEDVFEHCSPAACPWHIVPADQNWYKAYFVAAALRDALAGMNPQYPASKAERPE</sequence>
<dbReference type="SUPFAM" id="SSF52540">
    <property type="entry name" value="P-loop containing nucleoside triphosphate hydrolases"/>
    <property type="match status" value="1"/>
</dbReference>
<dbReference type="GO" id="GO:0008976">
    <property type="term" value="F:polyphosphate kinase activity"/>
    <property type="evidence" value="ECO:0007669"/>
    <property type="project" value="InterPro"/>
</dbReference>
<dbReference type="InterPro" id="IPR016898">
    <property type="entry name" value="Polyphosphate_phosphotransfera"/>
</dbReference>
<dbReference type="NCBIfam" id="TIGR03709">
    <property type="entry name" value="PPK2_rel_1"/>
    <property type="match status" value="1"/>
</dbReference>
<keyword evidence="2" id="KW-0808">Transferase</keyword>
<dbReference type="PIRSF" id="PIRSF028756">
    <property type="entry name" value="PPK2_prd"/>
    <property type="match status" value="1"/>
</dbReference>
<comment type="similarity">
    <text evidence="1">Belongs to the polyphosphate kinase 2 (PPK2) family. Class I subfamily.</text>
</comment>
<evidence type="ECO:0000259" key="4">
    <source>
        <dbReference type="Pfam" id="PF03976"/>
    </source>
</evidence>
<dbReference type="EMBL" id="RXOF01000009">
    <property type="protein sequence ID" value="RTQ48551.1"/>
    <property type="molecule type" value="Genomic_DNA"/>
</dbReference>
<dbReference type="GO" id="GO:0006797">
    <property type="term" value="P:polyphosphate metabolic process"/>
    <property type="evidence" value="ECO:0007669"/>
    <property type="project" value="InterPro"/>
</dbReference>
<dbReference type="Pfam" id="PF03976">
    <property type="entry name" value="PPK2"/>
    <property type="match status" value="1"/>
</dbReference>